<name>A0ABQ4Z1Z8_9ASTR</name>
<proteinExistence type="predicted"/>
<accession>A0ABQ4Z1Z8</accession>
<comment type="caution">
    <text evidence="1">The sequence shown here is derived from an EMBL/GenBank/DDBJ whole genome shotgun (WGS) entry which is preliminary data.</text>
</comment>
<dbReference type="Proteomes" id="UP001151760">
    <property type="component" value="Unassembled WGS sequence"/>
</dbReference>
<dbReference type="EMBL" id="BQNB010010928">
    <property type="protein sequence ID" value="GJS83810.1"/>
    <property type="molecule type" value="Genomic_DNA"/>
</dbReference>
<gene>
    <name evidence="1" type="ORF">Tco_0750351</name>
</gene>
<sequence length="239" mass="27111">MAFIQLGGVSRVDEMILARERSGFAGKRFSMSSDNASSAVTYTSVSSDSNGPSSWGIPLVNAGEIPEMDPYEEVAQQWQAHPLSPAYVPDPMELDEHVSVYVLEPEHPEYHVPFDDDIQAEDQPYDNDASPTANESEDFYTQLHDAQTDCRDIRLEIDVVRGQRTAYETELHEVRHAYLSCEARNRALLARLETLETHMSRMEWQRQSAEDRVVRQMIRTQVLEARAQIDMVEDVGSSC</sequence>
<reference evidence="1" key="2">
    <citation type="submission" date="2022-01" db="EMBL/GenBank/DDBJ databases">
        <authorList>
            <person name="Yamashiro T."/>
            <person name="Shiraishi A."/>
            <person name="Satake H."/>
            <person name="Nakayama K."/>
        </authorList>
    </citation>
    <scope>NUCLEOTIDE SEQUENCE</scope>
</reference>
<organism evidence="1 2">
    <name type="scientific">Tanacetum coccineum</name>
    <dbReference type="NCBI Taxonomy" id="301880"/>
    <lineage>
        <taxon>Eukaryota</taxon>
        <taxon>Viridiplantae</taxon>
        <taxon>Streptophyta</taxon>
        <taxon>Embryophyta</taxon>
        <taxon>Tracheophyta</taxon>
        <taxon>Spermatophyta</taxon>
        <taxon>Magnoliopsida</taxon>
        <taxon>eudicotyledons</taxon>
        <taxon>Gunneridae</taxon>
        <taxon>Pentapetalae</taxon>
        <taxon>asterids</taxon>
        <taxon>campanulids</taxon>
        <taxon>Asterales</taxon>
        <taxon>Asteraceae</taxon>
        <taxon>Asteroideae</taxon>
        <taxon>Anthemideae</taxon>
        <taxon>Anthemidinae</taxon>
        <taxon>Tanacetum</taxon>
    </lineage>
</organism>
<evidence type="ECO:0000313" key="1">
    <source>
        <dbReference type="EMBL" id="GJS83810.1"/>
    </source>
</evidence>
<evidence type="ECO:0000313" key="2">
    <source>
        <dbReference type="Proteomes" id="UP001151760"/>
    </source>
</evidence>
<keyword evidence="2" id="KW-1185">Reference proteome</keyword>
<reference evidence="1" key="1">
    <citation type="journal article" date="2022" name="Int. J. Mol. Sci.">
        <title>Draft Genome of Tanacetum Coccineum: Genomic Comparison of Closely Related Tanacetum-Family Plants.</title>
        <authorList>
            <person name="Yamashiro T."/>
            <person name="Shiraishi A."/>
            <person name="Nakayama K."/>
            <person name="Satake H."/>
        </authorList>
    </citation>
    <scope>NUCLEOTIDE SEQUENCE</scope>
</reference>
<protein>
    <submittedName>
        <fullName evidence="1">Uncharacterized protein</fullName>
    </submittedName>
</protein>